<evidence type="ECO:0000256" key="3">
    <source>
        <dbReference type="ARBA" id="ARBA00011245"/>
    </source>
</evidence>
<protein>
    <recommendedName>
        <fullName evidence="5">Maltokinase</fullName>
        <ecNumber evidence="4">2.7.1.175</ecNumber>
    </recommendedName>
    <alternativeName>
        <fullName evidence="13">Maltose-1-phosphate synthase</fullName>
    </alternativeName>
</protein>
<evidence type="ECO:0000256" key="2">
    <source>
        <dbReference type="ARBA" id="ARBA00006219"/>
    </source>
</evidence>
<proteinExistence type="inferred from homology"/>
<evidence type="ECO:0000256" key="5">
    <source>
        <dbReference type="ARBA" id="ARBA00013882"/>
    </source>
</evidence>
<dbReference type="AlphaFoldDB" id="A0A1H1Y4V4"/>
<comment type="catalytic activity">
    <reaction evidence="14">
        <text>D-maltose + ATP = alpha-maltose 1-phosphate + ADP + H(+)</text>
        <dbReference type="Rhea" id="RHEA:31915"/>
        <dbReference type="ChEBI" id="CHEBI:15378"/>
        <dbReference type="ChEBI" id="CHEBI:17306"/>
        <dbReference type="ChEBI" id="CHEBI:30616"/>
        <dbReference type="ChEBI" id="CHEBI:63576"/>
        <dbReference type="ChEBI" id="CHEBI:456216"/>
        <dbReference type="EC" id="2.7.1.175"/>
    </reaction>
</comment>
<evidence type="ECO:0000256" key="11">
    <source>
        <dbReference type="ARBA" id="ARBA00023056"/>
    </source>
</evidence>
<keyword evidence="7" id="KW-0808">Transferase</keyword>
<keyword evidence="12" id="KW-0119">Carbohydrate metabolism</keyword>
<dbReference type="STRING" id="642780.SAMN04488570_3715"/>
<dbReference type="Gene3D" id="3.90.1200.10">
    <property type="match status" value="1"/>
</dbReference>
<keyword evidence="11" id="KW-0320">Glycogen biosynthesis</keyword>
<dbReference type="InterPro" id="IPR011009">
    <property type="entry name" value="Kinase-like_dom_sf"/>
</dbReference>
<name>A0A1H1Y4V4_9ACTN</name>
<evidence type="ECO:0000256" key="4">
    <source>
        <dbReference type="ARBA" id="ARBA00011962"/>
    </source>
</evidence>
<keyword evidence="8" id="KW-0547">Nucleotide-binding</keyword>
<dbReference type="EC" id="2.7.1.175" evidence="4"/>
<dbReference type="Proteomes" id="UP000198859">
    <property type="component" value="Chromosome I"/>
</dbReference>
<dbReference type="SUPFAM" id="SSF56112">
    <property type="entry name" value="Protein kinase-like (PK-like)"/>
    <property type="match status" value="1"/>
</dbReference>
<evidence type="ECO:0000256" key="1">
    <source>
        <dbReference type="ARBA" id="ARBA00004964"/>
    </source>
</evidence>
<dbReference type="UniPathway" id="UPA00164"/>
<evidence type="ECO:0000256" key="6">
    <source>
        <dbReference type="ARBA" id="ARBA00022600"/>
    </source>
</evidence>
<evidence type="ECO:0000256" key="14">
    <source>
        <dbReference type="ARBA" id="ARBA00049067"/>
    </source>
</evidence>
<dbReference type="GO" id="GO:0016301">
    <property type="term" value="F:kinase activity"/>
    <property type="evidence" value="ECO:0007669"/>
    <property type="project" value="UniProtKB-KW"/>
</dbReference>
<evidence type="ECO:0000256" key="13">
    <source>
        <dbReference type="ARBA" id="ARBA00031251"/>
    </source>
</evidence>
<dbReference type="EMBL" id="LT629757">
    <property type="protein sequence ID" value="SDT16480.1"/>
    <property type="molecule type" value="Genomic_DNA"/>
</dbReference>
<evidence type="ECO:0000313" key="17">
    <source>
        <dbReference type="Proteomes" id="UP000198859"/>
    </source>
</evidence>
<reference evidence="17" key="1">
    <citation type="submission" date="2016-10" db="EMBL/GenBank/DDBJ databases">
        <authorList>
            <person name="Varghese N."/>
            <person name="Submissions S."/>
        </authorList>
    </citation>
    <scope>NUCLEOTIDE SEQUENCE [LARGE SCALE GENOMIC DNA]</scope>
    <source>
        <strain evidence="17">DSM 22127</strain>
    </source>
</reference>
<keyword evidence="17" id="KW-1185">Reference proteome</keyword>
<keyword evidence="6" id="KW-0321">Glycogen metabolism</keyword>
<dbReference type="InterPro" id="IPR040999">
    <property type="entry name" value="Mak_N_cap"/>
</dbReference>
<evidence type="ECO:0000256" key="10">
    <source>
        <dbReference type="ARBA" id="ARBA00022840"/>
    </source>
</evidence>
<sequence length="461" mass="50637">MSHPQMTAYLAQARWFAGKGRDHEVTDVVRVATLPGPPLVTIDLLTVTYPDGTTERYQMPLVHHLEEQHRIGHALVGTGTDPQAPELGRRWTYDAVHDREAMAVYLATFCSTPASGEQAYGGTTFHRIGEHELATDVHSTLFSGEQSNSSVAFGDDSLLKVFRKVTSGRNPDIEIHRVLTEAANPNVAALYGWVQAGEDDLAMLQQFLRTAVDGWDLALSSVRNLFSEADLHAEEVGGDFAGDAERLGAAVADVHLVLQEHFGVETVDGSGLADAMRVRLEAQLAGVPELAPHAEALRRVFADLGDLGRQEVQRVHGDLHLGQTLRTARGWKLVDFEGEPAKPLEERRLPDSPWRDVAGMLRSFDYAAQSVVKDLHQLGDPGPQIVYRAQEWRQRNREAFLHGYVERRVAGGGTPLGEVEQALVDAYEADKAVYEVGYEARNRPGWVDIPLAAISRIGAPS</sequence>
<keyword evidence="9 16" id="KW-0418">Kinase</keyword>
<evidence type="ECO:0000256" key="8">
    <source>
        <dbReference type="ARBA" id="ARBA00022741"/>
    </source>
</evidence>
<evidence type="ECO:0000259" key="15">
    <source>
        <dbReference type="Pfam" id="PF18085"/>
    </source>
</evidence>
<evidence type="ECO:0000256" key="9">
    <source>
        <dbReference type="ARBA" id="ARBA00022777"/>
    </source>
</evidence>
<dbReference type="GO" id="GO:0005524">
    <property type="term" value="F:ATP binding"/>
    <property type="evidence" value="ECO:0007669"/>
    <property type="project" value="UniProtKB-KW"/>
</dbReference>
<dbReference type="RefSeq" id="WP_091732822.1">
    <property type="nucleotide sequence ID" value="NZ_LT629757.1"/>
</dbReference>
<evidence type="ECO:0000313" key="16">
    <source>
        <dbReference type="EMBL" id="SDT16480.1"/>
    </source>
</evidence>
<accession>A0A1H1Y4V4</accession>
<dbReference type="OrthoDB" id="3787729at2"/>
<gene>
    <name evidence="16" type="ORF">SAMN04488570_3715</name>
</gene>
<organism evidence="16 17">
    <name type="scientific">Nocardioides scoriae</name>
    <dbReference type="NCBI Taxonomy" id="642780"/>
    <lineage>
        <taxon>Bacteria</taxon>
        <taxon>Bacillati</taxon>
        <taxon>Actinomycetota</taxon>
        <taxon>Actinomycetes</taxon>
        <taxon>Propionibacteriales</taxon>
        <taxon>Nocardioidaceae</taxon>
        <taxon>Nocardioides</taxon>
    </lineage>
</organism>
<evidence type="ECO:0000256" key="12">
    <source>
        <dbReference type="ARBA" id="ARBA00023277"/>
    </source>
</evidence>
<comment type="subunit">
    <text evidence="3">Monomer.</text>
</comment>
<evidence type="ECO:0000256" key="7">
    <source>
        <dbReference type="ARBA" id="ARBA00022679"/>
    </source>
</evidence>
<dbReference type="Pfam" id="PF18085">
    <property type="entry name" value="Mak_N_cap"/>
    <property type="match status" value="1"/>
</dbReference>
<dbReference type="GO" id="GO:0005978">
    <property type="term" value="P:glycogen biosynthetic process"/>
    <property type="evidence" value="ECO:0007669"/>
    <property type="project" value="UniProtKB-UniPathway"/>
</dbReference>
<comment type="similarity">
    <text evidence="2">Belongs to the aminoglycoside phosphotransferase family.</text>
</comment>
<keyword evidence="10" id="KW-0067">ATP-binding</keyword>
<comment type="pathway">
    <text evidence="1">Glycan biosynthesis; glycogen biosynthesis.</text>
</comment>
<feature type="domain" description="Maltokinase N-terminal cap" evidence="15">
    <location>
        <begin position="9"/>
        <end position="98"/>
    </location>
</feature>